<dbReference type="InterPro" id="IPR000209">
    <property type="entry name" value="Peptidase_S8/S53_dom"/>
</dbReference>
<dbReference type="PANTHER" id="PTHR43806:SF11">
    <property type="entry name" value="CEREVISIN-RELATED"/>
    <property type="match status" value="1"/>
</dbReference>
<feature type="active site" description="Charge relay system" evidence="5">
    <location>
        <position position="378"/>
    </location>
</feature>
<gene>
    <name evidence="9" type="ORF">ACFFLM_02760</name>
</gene>
<dbReference type="PRINTS" id="PR00723">
    <property type="entry name" value="SUBTILISIN"/>
</dbReference>
<dbReference type="Gene3D" id="3.40.50.200">
    <property type="entry name" value="Peptidase S8/S53 domain"/>
    <property type="match status" value="1"/>
</dbReference>
<evidence type="ECO:0000256" key="2">
    <source>
        <dbReference type="ARBA" id="ARBA00022670"/>
    </source>
</evidence>
<dbReference type="Proteomes" id="UP001589733">
    <property type="component" value="Unassembled WGS sequence"/>
</dbReference>
<dbReference type="InterPro" id="IPR050131">
    <property type="entry name" value="Peptidase_S8_subtilisin-like"/>
</dbReference>
<keyword evidence="7" id="KW-0732">Signal</keyword>
<evidence type="ECO:0000256" key="6">
    <source>
        <dbReference type="RuleBase" id="RU003355"/>
    </source>
</evidence>
<dbReference type="PROSITE" id="PS00136">
    <property type="entry name" value="SUBTILASE_ASP"/>
    <property type="match status" value="1"/>
</dbReference>
<accession>A0ABV6ATR5</accession>
<protein>
    <submittedName>
        <fullName evidence="9">S8 family serine peptidase</fullName>
    </submittedName>
</protein>
<dbReference type="PROSITE" id="PS51892">
    <property type="entry name" value="SUBTILASE"/>
    <property type="match status" value="1"/>
</dbReference>
<proteinExistence type="inferred from homology"/>
<evidence type="ECO:0000259" key="8">
    <source>
        <dbReference type="Pfam" id="PF00082"/>
    </source>
</evidence>
<dbReference type="SUPFAM" id="SSF52743">
    <property type="entry name" value="Subtilisin-like"/>
    <property type="match status" value="1"/>
</dbReference>
<dbReference type="InterPro" id="IPR036852">
    <property type="entry name" value="Peptidase_S8/S53_dom_sf"/>
</dbReference>
<keyword evidence="3 5" id="KW-0378">Hydrolase</keyword>
<feature type="chain" id="PRO_5046397814" evidence="7">
    <location>
        <begin position="18"/>
        <end position="439"/>
    </location>
</feature>
<feature type="active site" description="Charge relay system" evidence="5">
    <location>
        <position position="231"/>
    </location>
</feature>
<dbReference type="InterPro" id="IPR015500">
    <property type="entry name" value="Peptidase_S8_subtilisin-rel"/>
</dbReference>
<dbReference type="PANTHER" id="PTHR43806">
    <property type="entry name" value="PEPTIDASE S8"/>
    <property type="match status" value="1"/>
</dbReference>
<keyword evidence="4 5" id="KW-0720">Serine protease</keyword>
<dbReference type="RefSeq" id="WP_380005311.1">
    <property type="nucleotide sequence ID" value="NZ_JBHLYR010000010.1"/>
</dbReference>
<evidence type="ECO:0000313" key="9">
    <source>
        <dbReference type="EMBL" id="MFB9990904.1"/>
    </source>
</evidence>
<organism evidence="9 10">
    <name type="scientific">Deinococcus oregonensis</name>
    <dbReference type="NCBI Taxonomy" id="1805970"/>
    <lineage>
        <taxon>Bacteria</taxon>
        <taxon>Thermotogati</taxon>
        <taxon>Deinococcota</taxon>
        <taxon>Deinococci</taxon>
        <taxon>Deinococcales</taxon>
        <taxon>Deinococcaceae</taxon>
        <taxon>Deinococcus</taxon>
    </lineage>
</organism>
<dbReference type="EMBL" id="JBHLYR010000010">
    <property type="protein sequence ID" value="MFB9990904.1"/>
    <property type="molecule type" value="Genomic_DNA"/>
</dbReference>
<feature type="domain" description="Peptidase S8/S53" evidence="8">
    <location>
        <begin position="179"/>
        <end position="417"/>
    </location>
</feature>
<name>A0ABV6ATR5_9DEIO</name>
<evidence type="ECO:0000256" key="1">
    <source>
        <dbReference type="ARBA" id="ARBA00011073"/>
    </source>
</evidence>
<keyword evidence="10" id="KW-1185">Reference proteome</keyword>
<keyword evidence="2 5" id="KW-0645">Protease</keyword>
<evidence type="ECO:0000256" key="4">
    <source>
        <dbReference type="ARBA" id="ARBA00022825"/>
    </source>
</evidence>
<feature type="active site" description="Charge relay system" evidence="5">
    <location>
        <position position="188"/>
    </location>
</feature>
<dbReference type="PROSITE" id="PS00138">
    <property type="entry name" value="SUBTILASE_SER"/>
    <property type="match status" value="1"/>
</dbReference>
<sequence length="439" mass="44042">MRLTRFPLSIFTALALAGCAATTTPQAPGASASDYVMTVLTPDPSLSDAQLSARYGGTLLTRTPNFALLRVAGGTLRSASFANDLRVVVEPNKDVFSVPTFSSSGTVGLWGSGTVGLWGSGTVGLWGSGTVGLWGSGTVGLWGSGIGASAANTLNYAEYTSIGLGDAQTRIAAQGLTPGAGVTIAVLDTGLDLGHSAFAGHLSPTNTWKDFVDQDNLPQDQGTMGTGAVGHGTEVAGLSLTVSPGAHLMPLRVLDEQGRGDVDNLTQAIVWAADHGANIINLSLGAATAVEAVTQAIAYANSRGVVVVASAGNQGHEGLDYPAAEFGLTSSNLAVGSVTHAGTKSVFSQYGPLTVLAPGEGLVGPAPQGQAAAWSGTSMSTPLVAGSVALAMTHVPARSAADSADRLKATAQDLGGVSGNANYTGKLGVGRIDLDALTR</sequence>
<feature type="signal peptide" evidence="7">
    <location>
        <begin position="1"/>
        <end position="17"/>
    </location>
</feature>
<evidence type="ECO:0000256" key="5">
    <source>
        <dbReference type="PROSITE-ProRule" id="PRU01240"/>
    </source>
</evidence>
<evidence type="ECO:0000256" key="7">
    <source>
        <dbReference type="SAM" id="SignalP"/>
    </source>
</evidence>
<dbReference type="InterPro" id="IPR023828">
    <property type="entry name" value="Peptidase_S8_Ser-AS"/>
</dbReference>
<dbReference type="PROSITE" id="PS51257">
    <property type="entry name" value="PROKAR_LIPOPROTEIN"/>
    <property type="match status" value="1"/>
</dbReference>
<evidence type="ECO:0000313" key="10">
    <source>
        <dbReference type="Proteomes" id="UP001589733"/>
    </source>
</evidence>
<comment type="caution">
    <text evidence="9">The sequence shown here is derived from an EMBL/GenBank/DDBJ whole genome shotgun (WGS) entry which is preliminary data.</text>
</comment>
<dbReference type="Pfam" id="PF00082">
    <property type="entry name" value="Peptidase_S8"/>
    <property type="match status" value="1"/>
</dbReference>
<comment type="similarity">
    <text evidence="1 5 6">Belongs to the peptidase S8 family.</text>
</comment>
<dbReference type="InterPro" id="IPR023827">
    <property type="entry name" value="Peptidase_S8_Asp-AS"/>
</dbReference>
<evidence type="ECO:0000256" key="3">
    <source>
        <dbReference type="ARBA" id="ARBA00022801"/>
    </source>
</evidence>
<reference evidence="9 10" key="1">
    <citation type="submission" date="2024-09" db="EMBL/GenBank/DDBJ databases">
        <authorList>
            <person name="Sun Q."/>
            <person name="Mori K."/>
        </authorList>
    </citation>
    <scope>NUCLEOTIDE SEQUENCE [LARGE SCALE GENOMIC DNA]</scope>
    <source>
        <strain evidence="9 10">JCM 13503</strain>
    </source>
</reference>